<protein>
    <recommendedName>
        <fullName evidence="2">Co-chaperone DjlA N-terminal domain-containing protein</fullName>
    </recommendedName>
</protein>
<accession>A0A1W1CJE4</accession>
<evidence type="ECO:0008006" key="2">
    <source>
        <dbReference type="Google" id="ProtNLM"/>
    </source>
</evidence>
<sequence length="70" mass="7937">MAEWRKVAKVVTLGDGHVSQKEVEILREVILKDGNISKSEITFLEEIKAEAKTSVKLLDELIEDCKKLIK</sequence>
<organism evidence="1">
    <name type="scientific">hydrothermal vent metagenome</name>
    <dbReference type="NCBI Taxonomy" id="652676"/>
    <lineage>
        <taxon>unclassified sequences</taxon>
        <taxon>metagenomes</taxon>
        <taxon>ecological metagenomes</taxon>
    </lineage>
</organism>
<gene>
    <name evidence="1" type="ORF">MNB_SV-12-860</name>
</gene>
<name>A0A1W1CJE4_9ZZZZ</name>
<reference evidence="1" key="1">
    <citation type="submission" date="2016-10" db="EMBL/GenBank/DDBJ databases">
        <authorList>
            <person name="de Groot N.N."/>
        </authorList>
    </citation>
    <scope>NUCLEOTIDE SEQUENCE</scope>
</reference>
<proteinExistence type="predicted"/>
<evidence type="ECO:0000313" key="1">
    <source>
        <dbReference type="EMBL" id="SFV65988.1"/>
    </source>
</evidence>
<dbReference type="EMBL" id="FPHE01000148">
    <property type="protein sequence ID" value="SFV65988.1"/>
    <property type="molecule type" value="Genomic_DNA"/>
</dbReference>
<dbReference type="AlphaFoldDB" id="A0A1W1CJE4"/>